<evidence type="ECO:0000256" key="1">
    <source>
        <dbReference type="ARBA" id="ARBA00023016"/>
    </source>
</evidence>
<dbReference type="GO" id="GO:0006508">
    <property type="term" value="P:proteolysis"/>
    <property type="evidence" value="ECO:0007669"/>
    <property type="project" value="UniProtKB-KW"/>
</dbReference>
<accession>A0A1Y0I9M0</accession>
<dbReference type="InterPro" id="IPR029062">
    <property type="entry name" value="Class_I_gatase-like"/>
</dbReference>
<dbReference type="PANTHER" id="PTHR48094:SF11">
    <property type="entry name" value="GLUTATHIONE-INDEPENDENT GLYOXALASE HSP31-RELATED"/>
    <property type="match status" value="1"/>
</dbReference>
<reference evidence="5 6" key="1">
    <citation type="submission" date="2017-05" db="EMBL/GenBank/DDBJ databases">
        <title>Genomic insights into alkan degradation activity of Oleiphilus messinensis.</title>
        <authorList>
            <person name="Kozyavkin S.A."/>
            <person name="Slesarev A.I."/>
            <person name="Golyshin P.N."/>
            <person name="Korzhenkov A."/>
            <person name="Golyshina O.N."/>
            <person name="Toshchakov S.V."/>
        </authorList>
    </citation>
    <scope>NUCLEOTIDE SEQUENCE [LARGE SCALE GENOMIC DNA]</scope>
    <source>
        <strain evidence="5 6">ME102</strain>
    </source>
</reference>
<dbReference type="EMBL" id="CP021425">
    <property type="protein sequence ID" value="ARU56124.1"/>
    <property type="molecule type" value="Genomic_DNA"/>
</dbReference>
<dbReference type="OrthoDB" id="9792284at2"/>
<proteinExistence type="inferred from homology"/>
<organism evidence="5 6">
    <name type="scientific">Oleiphilus messinensis</name>
    <dbReference type="NCBI Taxonomy" id="141451"/>
    <lineage>
        <taxon>Bacteria</taxon>
        <taxon>Pseudomonadati</taxon>
        <taxon>Pseudomonadota</taxon>
        <taxon>Gammaproteobacteria</taxon>
        <taxon>Oceanospirillales</taxon>
        <taxon>Oleiphilaceae</taxon>
        <taxon>Oleiphilus</taxon>
    </lineage>
</organism>
<dbReference type="GO" id="GO:0008233">
    <property type="term" value="F:peptidase activity"/>
    <property type="evidence" value="ECO:0007669"/>
    <property type="project" value="UniProtKB-KW"/>
</dbReference>
<dbReference type="InterPro" id="IPR050325">
    <property type="entry name" value="Prot/Nucl_acid_deglycase"/>
</dbReference>
<evidence type="ECO:0000259" key="4">
    <source>
        <dbReference type="Pfam" id="PF01965"/>
    </source>
</evidence>
<keyword evidence="6" id="KW-1185">Reference proteome</keyword>
<dbReference type="GO" id="GO:0005737">
    <property type="term" value="C:cytoplasm"/>
    <property type="evidence" value="ECO:0007669"/>
    <property type="project" value="TreeGrafter"/>
</dbReference>
<feature type="domain" description="DJ-1/PfpI" evidence="4">
    <location>
        <begin position="26"/>
        <end position="217"/>
    </location>
</feature>
<dbReference type="AlphaFoldDB" id="A0A1Y0I9M0"/>
<evidence type="ECO:0000256" key="3">
    <source>
        <dbReference type="ARBA" id="ARBA00038493"/>
    </source>
</evidence>
<protein>
    <submittedName>
        <fullName evidence="5">DJ-1/PfpI family protease</fullName>
    </submittedName>
</protein>
<dbReference type="KEGG" id="ome:OLMES_2051"/>
<dbReference type="SUPFAM" id="SSF52317">
    <property type="entry name" value="Class I glutamine amidotransferase-like"/>
    <property type="match status" value="1"/>
</dbReference>
<dbReference type="Proteomes" id="UP000196027">
    <property type="component" value="Chromosome"/>
</dbReference>
<evidence type="ECO:0000256" key="2">
    <source>
        <dbReference type="ARBA" id="ARBA00023239"/>
    </source>
</evidence>
<dbReference type="RefSeq" id="WP_087461151.1">
    <property type="nucleotide sequence ID" value="NZ_CP021425.1"/>
</dbReference>
<keyword evidence="5" id="KW-0645">Protease</keyword>
<evidence type="ECO:0000313" key="5">
    <source>
        <dbReference type="EMBL" id="ARU56124.1"/>
    </source>
</evidence>
<dbReference type="GO" id="GO:0019243">
    <property type="term" value="P:methylglyoxal catabolic process to D-lactate via S-lactoyl-glutathione"/>
    <property type="evidence" value="ECO:0007669"/>
    <property type="project" value="TreeGrafter"/>
</dbReference>
<keyword evidence="5" id="KW-0378">Hydrolase</keyword>
<dbReference type="InterPro" id="IPR002818">
    <property type="entry name" value="DJ-1/PfpI"/>
</dbReference>
<sequence length="224" mass="24209">MTKLLIWVTNHETLGSTDEKNGTYAPELTHALHVFLEAGYDYDIASVKGGVAPLYGLDVVDGVNEHILGREDFKMRIKNTIPARQIDVSEYDGIFYPGGFGLLSDLAFDQSVAELTASAFESGQAIGAVCHGPAGLLPVELSDGSKLLTGKHVTAFTREEEVDFETIEKIPFLLEEAVTRTAGCYSKVNPWQQHVVTDGRIVTGQNPASARGVGIAMVELLKNS</sequence>
<name>A0A1Y0I9M0_9GAMM</name>
<dbReference type="PANTHER" id="PTHR48094">
    <property type="entry name" value="PROTEIN/NUCLEIC ACID DEGLYCASE DJ-1-RELATED"/>
    <property type="match status" value="1"/>
</dbReference>
<gene>
    <name evidence="5" type="ORF">OLMES_2051</name>
</gene>
<dbReference type="GO" id="GO:0019172">
    <property type="term" value="F:glyoxalase III activity"/>
    <property type="evidence" value="ECO:0007669"/>
    <property type="project" value="TreeGrafter"/>
</dbReference>
<dbReference type="Gene3D" id="3.40.50.880">
    <property type="match status" value="1"/>
</dbReference>
<comment type="similarity">
    <text evidence="3">Belongs to the peptidase C56 family. HSP31-like subfamily.</text>
</comment>
<keyword evidence="1" id="KW-0346">Stress response</keyword>
<dbReference type="Pfam" id="PF01965">
    <property type="entry name" value="DJ-1_PfpI"/>
    <property type="match status" value="1"/>
</dbReference>
<evidence type="ECO:0000313" key="6">
    <source>
        <dbReference type="Proteomes" id="UP000196027"/>
    </source>
</evidence>
<keyword evidence="2" id="KW-0456">Lyase</keyword>
<dbReference type="CDD" id="cd03141">
    <property type="entry name" value="GATase1_Hsp31_like"/>
    <property type="match status" value="1"/>
</dbReference>